<feature type="region of interest" description="Disordered" evidence="7">
    <location>
        <begin position="65"/>
        <end position="146"/>
    </location>
</feature>
<keyword evidence="5 6" id="KW-0961">Cell wall biogenesis/degradation</keyword>
<dbReference type="Gene3D" id="3.30.30.80">
    <property type="entry name" value="probable RNA-binding protein from clostridium symbiosum atcc 14940"/>
    <property type="match status" value="1"/>
</dbReference>
<evidence type="ECO:0000259" key="8">
    <source>
        <dbReference type="PROSITE" id="PS51061"/>
    </source>
</evidence>
<evidence type="ECO:0000256" key="6">
    <source>
        <dbReference type="HAMAP-Rule" id="MF_00867"/>
    </source>
</evidence>
<dbReference type="InterPro" id="IPR038008">
    <property type="entry name" value="Jag_KH"/>
</dbReference>
<feature type="compositionally biased region" description="Basic and acidic residues" evidence="7">
    <location>
        <begin position="87"/>
        <end position="103"/>
    </location>
</feature>
<dbReference type="SMART" id="SM00393">
    <property type="entry name" value="R3H"/>
    <property type="match status" value="1"/>
</dbReference>
<evidence type="ECO:0000256" key="7">
    <source>
        <dbReference type="SAM" id="MobiDB-lite"/>
    </source>
</evidence>
<protein>
    <recommendedName>
        <fullName evidence="6">RNA-binding protein KhpB</fullName>
    </recommendedName>
    <alternativeName>
        <fullName evidence="6">RNA-binding protein EloR</fullName>
    </alternativeName>
</protein>
<comment type="subcellular location">
    <subcellularLocation>
        <location evidence="6">Cytoplasm</location>
    </subcellularLocation>
</comment>
<dbReference type="SUPFAM" id="SSF82708">
    <property type="entry name" value="R3H domain"/>
    <property type="match status" value="1"/>
</dbReference>
<dbReference type="Pfam" id="PF13083">
    <property type="entry name" value="KH_KhpA-B"/>
    <property type="match status" value="1"/>
</dbReference>
<dbReference type="CDD" id="cd02414">
    <property type="entry name" value="KH-II_Jag"/>
    <property type="match status" value="1"/>
</dbReference>
<reference evidence="9" key="1">
    <citation type="submission" date="2020-10" db="EMBL/GenBank/DDBJ databases">
        <authorList>
            <person name="Gilroy R."/>
        </authorList>
    </citation>
    <scope>NUCLEOTIDE SEQUENCE</scope>
    <source>
        <strain evidence="9">ChiHcec3-11533</strain>
    </source>
</reference>
<gene>
    <name evidence="6" type="primary">khpB</name>
    <name evidence="6" type="synonym">eloR</name>
    <name evidence="9" type="ORF">IAB02_08250</name>
</gene>
<dbReference type="InterPro" id="IPR015946">
    <property type="entry name" value="KH_dom-like_a/b"/>
</dbReference>
<dbReference type="InterPro" id="IPR038247">
    <property type="entry name" value="Jag_N_dom_sf"/>
</dbReference>
<dbReference type="SMART" id="SM01245">
    <property type="entry name" value="Jag_N"/>
    <property type="match status" value="1"/>
</dbReference>
<dbReference type="AlphaFoldDB" id="A0A9D1LCC8"/>
<dbReference type="GO" id="GO:0005737">
    <property type="term" value="C:cytoplasm"/>
    <property type="evidence" value="ECO:0007669"/>
    <property type="project" value="UniProtKB-SubCell"/>
</dbReference>
<evidence type="ECO:0000256" key="5">
    <source>
        <dbReference type="ARBA" id="ARBA00023316"/>
    </source>
</evidence>
<keyword evidence="1 6" id="KW-0963">Cytoplasm</keyword>
<dbReference type="GO" id="GO:0009252">
    <property type="term" value="P:peptidoglycan biosynthetic process"/>
    <property type="evidence" value="ECO:0007669"/>
    <property type="project" value="UniProtKB-UniRule"/>
</dbReference>
<dbReference type="NCBIfam" id="NF041568">
    <property type="entry name" value="Jag_EloR"/>
    <property type="match status" value="1"/>
</dbReference>
<dbReference type="HAMAP" id="MF_00867">
    <property type="entry name" value="KhpB"/>
    <property type="match status" value="1"/>
</dbReference>
<comment type="subunit">
    <text evidence="6">Forms a complex with KhpA.</text>
</comment>
<evidence type="ECO:0000256" key="2">
    <source>
        <dbReference type="ARBA" id="ARBA00022884"/>
    </source>
</evidence>
<evidence type="ECO:0000256" key="3">
    <source>
        <dbReference type="ARBA" id="ARBA00022960"/>
    </source>
</evidence>
<dbReference type="InterPro" id="IPR032782">
    <property type="entry name" value="KhpB_N"/>
</dbReference>
<dbReference type="GO" id="GO:0003723">
    <property type="term" value="F:RNA binding"/>
    <property type="evidence" value="ECO:0007669"/>
    <property type="project" value="UniProtKB-UniRule"/>
</dbReference>
<dbReference type="PANTHER" id="PTHR35800">
    <property type="entry name" value="PROTEIN JAG"/>
    <property type="match status" value="1"/>
</dbReference>
<dbReference type="PANTHER" id="PTHR35800:SF1">
    <property type="entry name" value="RNA-BINDING PROTEIN KHPB"/>
    <property type="match status" value="1"/>
</dbReference>
<organism evidence="9 10">
    <name type="scientific">Candidatus Pullichristensenella excrementigallinarum</name>
    <dbReference type="NCBI Taxonomy" id="2840907"/>
    <lineage>
        <taxon>Bacteria</taxon>
        <taxon>Bacillati</taxon>
        <taxon>Bacillota</taxon>
        <taxon>Clostridia</taxon>
        <taxon>Candidatus Pullichristensenella</taxon>
    </lineage>
</organism>
<evidence type="ECO:0000313" key="10">
    <source>
        <dbReference type="Proteomes" id="UP000824072"/>
    </source>
</evidence>
<accession>A0A9D1LCC8</accession>
<evidence type="ECO:0000313" key="9">
    <source>
        <dbReference type="EMBL" id="HIU34539.1"/>
    </source>
</evidence>
<dbReference type="CDD" id="cd02644">
    <property type="entry name" value="R3H_jag"/>
    <property type="match status" value="1"/>
</dbReference>
<feature type="domain" description="R3H" evidence="8">
    <location>
        <begin position="240"/>
        <end position="305"/>
    </location>
</feature>
<evidence type="ECO:0000256" key="1">
    <source>
        <dbReference type="ARBA" id="ARBA00022490"/>
    </source>
</evidence>
<comment type="function">
    <text evidence="6">A probable RNA chaperone. Forms a complex with KhpA which binds to cellular RNA and controls its expression. Plays a role in peptidoglycan (PG) homeostasis and cell length regulation.</text>
</comment>
<reference evidence="9" key="2">
    <citation type="journal article" date="2021" name="PeerJ">
        <title>Extensive microbial diversity within the chicken gut microbiome revealed by metagenomics and culture.</title>
        <authorList>
            <person name="Gilroy R."/>
            <person name="Ravi A."/>
            <person name="Getino M."/>
            <person name="Pursley I."/>
            <person name="Horton D.L."/>
            <person name="Alikhan N.F."/>
            <person name="Baker D."/>
            <person name="Gharbi K."/>
            <person name="Hall N."/>
            <person name="Watson M."/>
            <person name="Adriaenssens E.M."/>
            <person name="Foster-Nyarko E."/>
            <person name="Jarju S."/>
            <person name="Secka A."/>
            <person name="Antonio M."/>
            <person name="Oren A."/>
            <person name="Chaudhuri R.R."/>
            <person name="La Ragione R."/>
            <person name="Hildebrand F."/>
            <person name="Pallen M.J."/>
        </authorList>
    </citation>
    <scope>NUCLEOTIDE SEQUENCE</scope>
    <source>
        <strain evidence="9">ChiHcec3-11533</strain>
    </source>
</reference>
<proteinExistence type="inferred from homology"/>
<dbReference type="Gene3D" id="3.30.300.20">
    <property type="match status" value="1"/>
</dbReference>
<dbReference type="Pfam" id="PF01424">
    <property type="entry name" value="R3H"/>
    <property type="match status" value="1"/>
</dbReference>
<keyword evidence="2 6" id="KW-0694">RNA-binding</keyword>
<dbReference type="PROSITE" id="PS51061">
    <property type="entry name" value="R3H"/>
    <property type="match status" value="1"/>
</dbReference>
<name>A0A9D1LCC8_9FIRM</name>
<dbReference type="InterPro" id="IPR036867">
    <property type="entry name" value="R3H_dom_sf"/>
</dbReference>
<comment type="caution">
    <text evidence="6">Lacks conserved residue(s) required for the propagation of feature annotation.</text>
</comment>
<dbReference type="Pfam" id="PF14804">
    <property type="entry name" value="Jag_N"/>
    <property type="match status" value="1"/>
</dbReference>
<comment type="domain">
    <text evidence="6">Has an N-terminal Jag-N domain and 2 RNA-binding domains (KH and R3H).</text>
</comment>
<dbReference type="InterPro" id="IPR039247">
    <property type="entry name" value="KhpB"/>
</dbReference>
<dbReference type="InterPro" id="IPR034079">
    <property type="entry name" value="R3H_KhpB"/>
</dbReference>
<comment type="caution">
    <text evidence="9">The sequence shown here is derived from an EMBL/GenBank/DDBJ whole genome shotgun (WGS) entry which is preliminary data.</text>
</comment>
<keyword evidence="3 6" id="KW-0133">Cell shape</keyword>
<dbReference type="EMBL" id="DVMU01000184">
    <property type="protein sequence ID" value="HIU34539.1"/>
    <property type="molecule type" value="Genomic_DNA"/>
</dbReference>
<sequence>MKCIESSGKTVKDAINNGVKELGCDPSDVEIEILEMGSPGLFGMFGKLAKVKLTLKESDDSFEIEMPTMSLDQPSQRKAAKKSKPAKAPEKSARPEKPARESAPEPANVAAESSEESSKPRKSKPRPRKENREPAAEIVPAPLEPEQPFVETPLEQLTPDARQALSFLSGLTERMGVPCEIKVCESSDHLRMQLFGQNMSILIGRRGETLDALQYLTSLNVNRGREEYLRVSLDTEGYRAKREEALRKLAVRMAGRARKTGKRVALEPMNPYERRILHSALQGNPDVTTHSEGEEPYRRVIITLK</sequence>
<comment type="similarity">
    <text evidence="6">Belongs to the KhpB RNA-binding protein family.</text>
</comment>
<dbReference type="InterPro" id="IPR001374">
    <property type="entry name" value="R3H_dom"/>
</dbReference>
<dbReference type="Proteomes" id="UP000824072">
    <property type="component" value="Unassembled WGS sequence"/>
</dbReference>
<dbReference type="GO" id="GO:0008360">
    <property type="term" value="P:regulation of cell shape"/>
    <property type="evidence" value="ECO:0007669"/>
    <property type="project" value="UniProtKB-KW"/>
</dbReference>
<evidence type="ECO:0000256" key="4">
    <source>
        <dbReference type="ARBA" id="ARBA00023186"/>
    </source>
</evidence>
<dbReference type="GO" id="GO:0071555">
    <property type="term" value="P:cell wall organization"/>
    <property type="evidence" value="ECO:0007669"/>
    <property type="project" value="UniProtKB-KW"/>
</dbReference>
<dbReference type="Gene3D" id="3.30.1370.50">
    <property type="entry name" value="R3H-like domain"/>
    <property type="match status" value="1"/>
</dbReference>
<keyword evidence="4 6" id="KW-0143">Chaperone</keyword>